<accession>A0A4V0HA57</accession>
<dbReference type="AlphaFoldDB" id="A0A4V0HA57"/>
<dbReference type="EMBL" id="LR594052">
    <property type="protein sequence ID" value="VTT43212.1"/>
    <property type="molecule type" value="Genomic_DNA"/>
</dbReference>
<gene>
    <name evidence="1" type="ORF">NCTC10924_00774</name>
</gene>
<dbReference type="SUPFAM" id="SSF53756">
    <property type="entry name" value="UDP-Glycosyltransferase/glycogen phosphorylase"/>
    <property type="match status" value="1"/>
</dbReference>
<evidence type="ECO:0000313" key="1">
    <source>
        <dbReference type="EMBL" id="VTT43212.1"/>
    </source>
</evidence>
<dbReference type="Proteomes" id="UP000306241">
    <property type="component" value="Chromosome"/>
</dbReference>
<proteinExistence type="predicted"/>
<evidence type="ECO:0000313" key="2">
    <source>
        <dbReference type="Proteomes" id="UP000306241"/>
    </source>
</evidence>
<dbReference type="OrthoDB" id="9811902at2"/>
<dbReference type="RefSeq" id="WP_093958793.1">
    <property type="nucleotide sequence ID" value="NZ_FZQN01000001.1"/>
</dbReference>
<name>A0A4V0HA57_STRPO</name>
<reference evidence="1 2" key="1">
    <citation type="submission" date="2019-05" db="EMBL/GenBank/DDBJ databases">
        <authorList>
            <consortium name="Pathogen Informatics"/>
        </authorList>
    </citation>
    <scope>NUCLEOTIDE SEQUENCE [LARGE SCALE GENOMIC DNA]</scope>
    <source>
        <strain evidence="1 2">NCTC10924</strain>
    </source>
</reference>
<protein>
    <submittedName>
        <fullName evidence="1">Capsular polysaccharide biosynthesis protein Cps4F</fullName>
    </submittedName>
</protein>
<sequence>MKVGIVNGFDVYEHRLDLLYQYFKNRGHDVNVYTTNYLHREKKYRTDLNSSYNYINAEIYKKNMSFARLKSHYNLAKSIFSSLPSDLDLLWVIVPPNSFVARTAEFKKLYPNTKVIVDILDMWPETLPVGKIKTLFPFNLWKKIRNDNLDDMDYIVTECNLFQEKINHIVDSKKCSTLYLSYKDIDEIETIKGLLPADRLSLCYLGSVNNIIDIDCIKEIIKNTTKIQKVELHIIGGGEKEAELIFEAENAGAKVINHGKIYDDEYKKQIFNSCHYGLNIMKKSVYVGLTMKSIDYLKAGLPIINNIAGDTWEFVEQDGIGINTNNGEIDISFLDYDLNGKTNVKNFYMQHFSEETFNNNLTEIIKKVTEI</sequence>
<organism evidence="1 2">
    <name type="scientific">Streptococcus porcinus</name>
    <dbReference type="NCBI Taxonomy" id="1340"/>
    <lineage>
        <taxon>Bacteria</taxon>
        <taxon>Bacillati</taxon>
        <taxon>Bacillota</taxon>
        <taxon>Bacilli</taxon>
        <taxon>Lactobacillales</taxon>
        <taxon>Streptococcaceae</taxon>
        <taxon>Streptococcus</taxon>
    </lineage>
</organism>
<dbReference type="Gene3D" id="3.40.50.2000">
    <property type="entry name" value="Glycogen Phosphorylase B"/>
    <property type="match status" value="1"/>
</dbReference>